<name>I2H322_HENB6</name>
<dbReference type="GO" id="GO:0005737">
    <property type="term" value="C:cytoplasm"/>
    <property type="evidence" value="ECO:0007669"/>
    <property type="project" value="UniProtKB-SubCell"/>
</dbReference>
<gene>
    <name evidence="13" type="primary">TBLA0D02710</name>
    <name evidence="13" type="ORF">TBLA_0D02710</name>
</gene>
<dbReference type="EMBL" id="HE806319">
    <property type="protein sequence ID" value="CCH60774.1"/>
    <property type="molecule type" value="Genomic_DNA"/>
</dbReference>
<evidence type="ECO:0000256" key="6">
    <source>
        <dbReference type="ARBA" id="ARBA00022603"/>
    </source>
</evidence>
<dbReference type="InterPro" id="IPR011671">
    <property type="entry name" value="tRNA_uracil_MeTrfase"/>
</dbReference>
<dbReference type="FunCoup" id="I2H322">
    <property type="interactions" value="105"/>
</dbReference>
<dbReference type="InParanoid" id="I2H322"/>
<keyword evidence="8 11" id="KW-0949">S-adenosyl-L-methionine</keyword>
<evidence type="ECO:0000256" key="9">
    <source>
        <dbReference type="ARBA" id="ARBA00022694"/>
    </source>
</evidence>
<keyword evidence="14" id="KW-1185">Reference proteome</keyword>
<evidence type="ECO:0000256" key="2">
    <source>
        <dbReference type="ARBA" id="ARBA00009056"/>
    </source>
</evidence>
<evidence type="ECO:0000256" key="5">
    <source>
        <dbReference type="ARBA" id="ARBA00022490"/>
    </source>
</evidence>
<dbReference type="KEGG" id="tbl:TBLA_0D02710"/>
<dbReference type="GO" id="GO:0002128">
    <property type="term" value="P:tRNA nucleoside ribose methylation"/>
    <property type="evidence" value="ECO:0007669"/>
    <property type="project" value="EnsemblFungi"/>
</dbReference>
<dbReference type="OrthoDB" id="10047021at2759"/>
<dbReference type="STRING" id="1071380.I2H322"/>
<evidence type="ECO:0000256" key="3">
    <source>
        <dbReference type="ARBA" id="ARBA00012795"/>
    </source>
</evidence>
<comment type="similarity">
    <text evidence="2 11">Belongs to the TRM44 family.</text>
</comment>
<dbReference type="eggNOG" id="KOG3790">
    <property type="taxonomic scope" value="Eukaryota"/>
</dbReference>
<evidence type="ECO:0000256" key="7">
    <source>
        <dbReference type="ARBA" id="ARBA00022679"/>
    </source>
</evidence>
<dbReference type="PANTHER" id="PTHR21210">
    <property type="entry name" value="TRNA (URACIL-O(2)-)-METHYLTRANSFERASE-RELATED"/>
    <property type="match status" value="1"/>
</dbReference>
<dbReference type="AlphaFoldDB" id="I2H322"/>
<reference evidence="13 14" key="1">
    <citation type="journal article" date="2011" name="Proc. Natl. Acad. Sci. U.S.A.">
        <title>Evolutionary erosion of yeast sex chromosomes by mating-type switching accidents.</title>
        <authorList>
            <person name="Gordon J.L."/>
            <person name="Armisen D."/>
            <person name="Proux-Wera E."/>
            <person name="Oheigeartaigh S.S."/>
            <person name="Byrne K.P."/>
            <person name="Wolfe K.H."/>
        </authorList>
    </citation>
    <scope>NUCLEOTIDE SEQUENCE [LARGE SCALE GENOMIC DNA]</scope>
    <source>
        <strain evidence="14">ATCC 34711 / CBS 6284 / DSM 70876 / NBRC 10599 / NRRL Y-10934 / UCD 77-7</strain>
    </source>
</reference>
<evidence type="ECO:0000256" key="10">
    <source>
        <dbReference type="ARBA" id="ARBA00047957"/>
    </source>
</evidence>
<protein>
    <recommendedName>
        <fullName evidence="4 11">tRNA (uracil-O(2)-)-methyltransferase</fullName>
        <ecNumber evidence="3 11">2.1.1.211</ecNumber>
    </recommendedName>
</protein>
<sequence length="582" mass="66121">MAKTSSKQNENFHFNASNVSSNILGSSWVNLYSTIEKVTFSKEDFQNAMLNVIREPNINSTVVLRADILNEITYSPSDGEEIEHITQDLDKLPIPDKDAVQINLNDITPRVDLFNDSDEKNFEKKHDIFIWKQIVRRVIPRNVFKDAIINQTCLLLNSKNPTFKETSLVIYTPHLNNPDDCPFYLPKVKSVGILLHESILSVHYLPFSDETVTKENSIPPVLLDENDRMVRTAYRLLQTANKHSNGVMQGYEKRVTHDQIISKVVFQNRYVQLKKKYSKFLVDSWVESTDPKKHVFEDISIAAFLIELWIKIYGTNFREKMQFRDLGCGNGVLVYILISEGVNGVGTDARRRKSWSIYPSNVQASLTEQVIVPALLLRPYPTLHQMYPNIDYNSNVFPVKLGNSEESTPDVPQKAILYSSKDLLDSPRVCTTEFPPNTFIIGNHSDELTCWIPLLGYPFMVIPCCSHGFSGQRVRYRVKKNKSDIQKTPSPANQNNNNKGNSSYAGLVSEVEDISNKVGWQARLELLRIPSTRNAAIVAYENKNALASFPTQEVYEVIQNGGGAGGWIENTMNLMKKKPRGH</sequence>
<dbReference type="OMA" id="IREPNIN"/>
<comment type="function">
    <text evidence="11">Adenosyl-L-methionine (AdoMet)-dependent tRNA (uracil-O(2)-)-methyltransferase.</text>
</comment>
<dbReference type="PANTHER" id="PTHR21210:SF0">
    <property type="entry name" value="TRNA (URACIL-O(2)-)-METHYLTRANSFERASE-RELATED"/>
    <property type="match status" value="1"/>
</dbReference>
<evidence type="ECO:0000256" key="4">
    <source>
        <dbReference type="ARBA" id="ARBA00017788"/>
    </source>
</evidence>
<keyword evidence="6 11" id="KW-0489">Methyltransferase</keyword>
<evidence type="ECO:0000256" key="8">
    <source>
        <dbReference type="ARBA" id="ARBA00022691"/>
    </source>
</evidence>
<keyword evidence="9 11" id="KW-0819">tRNA processing</keyword>
<dbReference type="HOGENOM" id="CLU_018580_2_0_1"/>
<feature type="region of interest" description="Disordered" evidence="12">
    <location>
        <begin position="482"/>
        <end position="504"/>
    </location>
</feature>
<comment type="catalytic activity">
    <reaction evidence="10 11">
        <text>uridine(44) in tRNA(Ser) + S-adenosyl-L-methionine = 2'-O-methyluridine(44) in tRNA(Ser) + S-adenosyl-L-homocysteine + H(+)</text>
        <dbReference type="Rhea" id="RHEA:43100"/>
        <dbReference type="Rhea" id="RHEA-COMP:10339"/>
        <dbReference type="Rhea" id="RHEA-COMP:10340"/>
        <dbReference type="ChEBI" id="CHEBI:15378"/>
        <dbReference type="ChEBI" id="CHEBI:57856"/>
        <dbReference type="ChEBI" id="CHEBI:59789"/>
        <dbReference type="ChEBI" id="CHEBI:65315"/>
        <dbReference type="ChEBI" id="CHEBI:74478"/>
        <dbReference type="EC" id="2.1.1.211"/>
    </reaction>
</comment>
<dbReference type="GO" id="GO:0141101">
    <property type="term" value="F:tRNA(Ser) (uridine(44)-2'-O-)-methyltransferase activity"/>
    <property type="evidence" value="ECO:0007669"/>
    <property type="project" value="UniProtKB-EC"/>
</dbReference>
<dbReference type="EC" id="2.1.1.211" evidence="3 11"/>
<dbReference type="Proteomes" id="UP000002866">
    <property type="component" value="Chromosome 4"/>
</dbReference>
<evidence type="ECO:0000256" key="12">
    <source>
        <dbReference type="SAM" id="MobiDB-lite"/>
    </source>
</evidence>
<keyword evidence="5 11" id="KW-0963">Cytoplasm</keyword>
<evidence type="ECO:0000256" key="1">
    <source>
        <dbReference type="ARBA" id="ARBA00004496"/>
    </source>
</evidence>
<proteinExistence type="inferred from homology"/>
<keyword evidence="7 11" id="KW-0808">Transferase</keyword>
<dbReference type="RefSeq" id="XP_004180293.1">
    <property type="nucleotide sequence ID" value="XM_004180245.1"/>
</dbReference>
<evidence type="ECO:0000313" key="13">
    <source>
        <dbReference type="EMBL" id="CCH60774.1"/>
    </source>
</evidence>
<accession>I2H322</accession>
<evidence type="ECO:0000313" key="14">
    <source>
        <dbReference type="Proteomes" id="UP000002866"/>
    </source>
</evidence>
<dbReference type="Pfam" id="PF07757">
    <property type="entry name" value="AdoMet_MTase"/>
    <property type="match status" value="1"/>
</dbReference>
<comment type="subcellular location">
    <subcellularLocation>
        <location evidence="1 11">Cytoplasm</location>
    </subcellularLocation>
</comment>
<dbReference type="GeneID" id="14495810"/>
<organism evidence="13 14">
    <name type="scientific">Henningerozyma blattae (strain ATCC 34711 / CBS 6284 / DSM 70876 / NBRC 10599 / NRRL Y-10934 / UCD 77-7)</name>
    <name type="common">Yeast</name>
    <name type="synonym">Tetrapisispora blattae</name>
    <dbReference type="NCBI Taxonomy" id="1071380"/>
    <lineage>
        <taxon>Eukaryota</taxon>
        <taxon>Fungi</taxon>
        <taxon>Dikarya</taxon>
        <taxon>Ascomycota</taxon>
        <taxon>Saccharomycotina</taxon>
        <taxon>Saccharomycetes</taxon>
        <taxon>Saccharomycetales</taxon>
        <taxon>Saccharomycetaceae</taxon>
        <taxon>Henningerozyma</taxon>
    </lineage>
</organism>
<evidence type="ECO:0000256" key="11">
    <source>
        <dbReference type="RuleBase" id="RU368004"/>
    </source>
</evidence>